<evidence type="ECO:0000313" key="1">
    <source>
        <dbReference type="EMBL" id="QKD03350.1"/>
    </source>
</evidence>
<organism evidence="1 2">
    <name type="scientific">Mesorhizobium loti R88b</name>
    <dbReference type="NCBI Taxonomy" id="935548"/>
    <lineage>
        <taxon>Bacteria</taxon>
        <taxon>Pseudomonadati</taxon>
        <taxon>Pseudomonadota</taxon>
        <taxon>Alphaproteobacteria</taxon>
        <taxon>Hyphomicrobiales</taxon>
        <taxon>Phyllobacteriaceae</taxon>
        <taxon>Mesorhizobium</taxon>
    </lineage>
</organism>
<reference evidence="1 2" key="1">
    <citation type="submission" date="2018-10" db="EMBL/GenBank/DDBJ databases">
        <authorList>
            <person name="Perry B.J."/>
            <person name="Sullivan J.T."/>
            <person name="Murphy R.J.T."/>
            <person name="Ramsay J.P."/>
            <person name="Ronson C.W."/>
        </authorList>
    </citation>
    <scope>NUCLEOTIDE SEQUENCE [LARGE SCALE GENOMIC DNA]</scope>
    <source>
        <strain evidence="1 2">R88b</strain>
    </source>
</reference>
<protein>
    <submittedName>
        <fullName evidence="1">Uncharacterized protein</fullName>
    </submittedName>
</protein>
<dbReference type="EMBL" id="CP033367">
    <property type="protein sequence ID" value="QKD03350.1"/>
    <property type="molecule type" value="Genomic_DNA"/>
</dbReference>
<name>A0A6M7WHC5_RHILI</name>
<sequence>MTNLLYKIFVPRNEYLPGGLLNRREEYDFALVDDWDGNNAKAIAPSTLRSMQSIISEFGTWDHIVEISPGRDGSISATWEDGNGHYVYLSIGDDKTLHLYNGDNGQKKWEGVSLVTDRRILARLQEAFSYWRPLAGRSFSYTFTSQPRPVIPLPIRTKSQPSIAIPA</sequence>
<gene>
    <name evidence="1" type="ORF">EB235_19070</name>
</gene>
<dbReference type="AlphaFoldDB" id="A0A6M7WHC5"/>
<accession>A0A6M7WHC5</accession>
<dbReference type="Proteomes" id="UP000503017">
    <property type="component" value="Chromosome"/>
</dbReference>
<evidence type="ECO:0000313" key="2">
    <source>
        <dbReference type="Proteomes" id="UP000503017"/>
    </source>
</evidence>
<proteinExistence type="predicted"/>